<dbReference type="Pfam" id="PF01047">
    <property type="entry name" value="MarR"/>
    <property type="match status" value="1"/>
</dbReference>
<evidence type="ECO:0000256" key="2">
    <source>
        <dbReference type="ARBA" id="ARBA00023125"/>
    </source>
</evidence>
<reference evidence="6 8" key="2">
    <citation type="journal article" date="2016" name="Front. Microbiol.">
        <title>Industrial Acetogenic Biocatalysts: A Comparative Metabolic and Genomic Analysis.</title>
        <authorList>
            <person name="Bengelsdorf F."/>
            <person name="Poehlein A."/>
            <person name="Sonja S."/>
            <person name="Erz C."/>
            <person name="Hummel T."/>
            <person name="Hoffmeister S."/>
            <person name="Daniel R."/>
            <person name="Durre P."/>
        </authorList>
    </citation>
    <scope>NUCLEOTIDE SEQUENCE [LARGE SCALE GENOMIC DNA]</scope>
    <source>
        <strain evidence="6 8">PTA-10522</strain>
    </source>
</reference>
<dbReference type="AlphaFoldDB" id="A0A168R5P2"/>
<evidence type="ECO:0000313" key="5">
    <source>
        <dbReference type="EMBL" id="OAA90078.1"/>
    </source>
</evidence>
<evidence type="ECO:0000259" key="4">
    <source>
        <dbReference type="PROSITE" id="PS50995"/>
    </source>
</evidence>
<dbReference type="EMBL" id="LITQ01000032">
    <property type="protein sequence ID" value="OAA90078.1"/>
    <property type="molecule type" value="Genomic_DNA"/>
</dbReference>
<organism evidence="5 7">
    <name type="scientific">Clostridium coskatii</name>
    <dbReference type="NCBI Taxonomy" id="1705578"/>
    <lineage>
        <taxon>Bacteria</taxon>
        <taxon>Bacillati</taxon>
        <taxon>Bacillota</taxon>
        <taxon>Clostridia</taxon>
        <taxon>Eubacteriales</taxon>
        <taxon>Clostridiaceae</taxon>
        <taxon>Clostridium</taxon>
    </lineage>
</organism>
<name>A0A168R5P2_9CLOT</name>
<dbReference type="PRINTS" id="PR00598">
    <property type="entry name" value="HTHMARR"/>
</dbReference>
<dbReference type="PANTHER" id="PTHR42756:SF1">
    <property type="entry name" value="TRANSCRIPTIONAL REPRESSOR OF EMRAB OPERON"/>
    <property type="match status" value="1"/>
</dbReference>
<dbReference type="Proteomes" id="UP000077384">
    <property type="component" value="Unassembled WGS sequence"/>
</dbReference>
<dbReference type="EMBL" id="LROR01000055">
    <property type="protein sequence ID" value="OBR92720.1"/>
    <property type="molecule type" value="Genomic_DNA"/>
</dbReference>
<evidence type="ECO:0000313" key="8">
    <source>
        <dbReference type="Proteomes" id="UP000093694"/>
    </source>
</evidence>
<dbReference type="InterPro" id="IPR000835">
    <property type="entry name" value="HTH_MarR-typ"/>
</dbReference>
<gene>
    <name evidence="5" type="primary">mhqR_2</name>
    <name evidence="6" type="synonym">mhqR_1</name>
    <name evidence="6" type="ORF">CLCOS_27820</name>
    <name evidence="5" type="ORF">WX73_02166</name>
</gene>
<proteinExistence type="predicted"/>
<evidence type="ECO:0000256" key="3">
    <source>
        <dbReference type="ARBA" id="ARBA00023163"/>
    </source>
</evidence>
<evidence type="ECO:0000313" key="6">
    <source>
        <dbReference type="EMBL" id="OBR92720.1"/>
    </source>
</evidence>
<dbReference type="GO" id="GO:0003677">
    <property type="term" value="F:DNA binding"/>
    <property type="evidence" value="ECO:0007669"/>
    <property type="project" value="UniProtKB-KW"/>
</dbReference>
<accession>A0A168R5P2</accession>
<comment type="caution">
    <text evidence="5">The sequence shown here is derived from an EMBL/GenBank/DDBJ whole genome shotgun (WGS) entry which is preliminary data.</text>
</comment>
<reference evidence="5 7" key="1">
    <citation type="journal article" date="2015" name="Biotechnol. Bioeng.">
        <title>Genome sequence and phenotypic characterization of Caulobacter segnis.</title>
        <authorList>
            <person name="Patel S."/>
            <person name="Fletcher B."/>
            <person name="Scott D.C."/>
            <person name="Ely B."/>
        </authorList>
    </citation>
    <scope>NUCLEOTIDE SEQUENCE [LARGE SCALE GENOMIC DNA]</scope>
    <source>
        <strain evidence="5 7">PS02</strain>
    </source>
</reference>
<dbReference type="Proteomes" id="UP000093694">
    <property type="component" value="Unassembled WGS sequence"/>
</dbReference>
<dbReference type="PATRIC" id="fig|1705578.3.peg.2427"/>
<dbReference type="SUPFAM" id="SSF46785">
    <property type="entry name" value="Winged helix' DNA-binding domain"/>
    <property type="match status" value="1"/>
</dbReference>
<dbReference type="PANTHER" id="PTHR42756">
    <property type="entry name" value="TRANSCRIPTIONAL REGULATOR, MARR"/>
    <property type="match status" value="1"/>
</dbReference>
<dbReference type="InterPro" id="IPR036388">
    <property type="entry name" value="WH-like_DNA-bd_sf"/>
</dbReference>
<dbReference type="Gene3D" id="1.10.10.10">
    <property type="entry name" value="Winged helix-like DNA-binding domain superfamily/Winged helix DNA-binding domain"/>
    <property type="match status" value="1"/>
</dbReference>
<dbReference type="PROSITE" id="PS50995">
    <property type="entry name" value="HTH_MARR_2"/>
    <property type="match status" value="1"/>
</dbReference>
<dbReference type="GO" id="GO:0003700">
    <property type="term" value="F:DNA-binding transcription factor activity"/>
    <property type="evidence" value="ECO:0007669"/>
    <property type="project" value="InterPro"/>
</dbReference>
<keyword evidence="1" id="KW-0805">Transcription regulation</keyword>
<feature type="domain" description="HTH marR-type" evidence="4">
    <location>
        <begin position="17"/>
        <end position="151"/>
    </location>
</feature>
<dbReference type="SMART" id="SM00347">
    <property type="entry name" value="HTH_MARR"/>
    <property type="match status" value="1"/>
</dbReference>
<evidence type="ECO:0000256" key="1">
    <source>
        <dbReference type="ARBA" id="ARBA00023015"/>
    </source>
</evidence>
<dbReference type="RefSeq" id="WP_063602116.1">
    <property type="nucleotide sequence ID" value="NZ_LITQ01000032.1"/>
</dbReference>
<keyword evidence="3" id="KW-0804">Transcription</keyword>
<evidence type="ECO:0000313" key="7">
    <source>
        <dbReference type="Proteomes" id="UP000077384"/>
    </source>
</evidence>
<keyword evidence="2" id="KW-0238">DNA-binding</keyword>
<sequence>MNKKDTDLIKIDPMELTFEITDEIIKISDLINKIGEEGYKKFELTQVQFKVLYYLYLCGDEGSTSSTLSKKLGVKKPSVTTLIDRMTLKGIVLRQENKNDRRYTKITITEDGKKILAEILPDKENIIVSLLGVLPEEQMQILHESLVKIRQRLTNRFL</sequence>
<dbReference type="InterPro" id="IPR036390">
    <property type="entry name" value="WH_DNA-bd_sf"/>
</dbReference>
<keyword evidence="8" id="KW-1185">Reference proteome</keyword>
<protein>
    <submittedName>
        <fullName evidence="5">HTH-type transcriptional regulator MhqR</fullName>
    </submittedName>
</protein>